<protein>
    <submittedName>
        <fullName evidence="3">Alpha/beta hydrolase</fullName>
    </submittedName>
</protein>
<dbReference type="Gene3D" id="3.40.50.1820">
    <property type="entry name" value="alpha/beta hydrolase"/>
    <property type="match status" value="1"/>
</dbReference>
<evidence type="ECO:0000313" key="4">
    <source>
        <dbReference type="Proteomes" id="UP000031030"/>
    </source>
</evidence>
<dbReference type="InterPro" id="IPR050266">
    <property type="entry name" value="AB_hydrolase_sf"/>
</dbReference>
<proteinExistence type="predicted"/>
<dbReference type="RefSeq" id="WP_039394108.1">
    <property type="nucleotide sequence ID" value="NZ_JTDK01000001.1"/>
</dbReference>
<name>A0A0B2ADZ4_9MICO</name>
<keyword evidence="3" id="KW-0378">Hydrolase</keyword>
<dbReference type="GO" id="GO:0016787">
    <property type="term" value="F:hydrolase activity"/>
    <property type="evidence" value="ECO:0007669"/>
    <property type="project" value="UniProtKB-KW"/>
</dbReference>
<dbReference type="GO" id="GO:0016020">
    <property type="term" value="C:membrane"/>
    <property type="evidence" value="ECO:0007669"/>
    <property type="project" value="TreeGrafter"/>
</dbReference>
<reference evidence="3 4" key="1">
    <citation type="submission" date="2014-11" db="EMBL/GenBank/DDBJ databases">
        <title>Genome sequence of Microbacterium mangrovi MUSC 115(T).</title>
        <authorList>
            <person name="Lee L.-H."/>
        </authorList>
    </citation>
    <scope>NUCLEOTIDE SEQUENCE [LARGE SCALE GENOMIC DNA]</scope>
    <source>
        <strain evidence="3 4">MUSC 115</strain>
    </source>
</reference>
<evidence type="ECO:0000256" key="1">
    <source>
        <dbReference type="SAM" id="MobiDB-lite"/>
    </source>
</evidence>
<accession>A0A0B2ADZ4</accession>
<evidence type="ECO:0000313" key="3">
    <source>
        <dbReference type="EMBL" id="KHK99831.1"/>
    </source>
</evidence>
<gene>
    <name evidence="3" type="ORF">LK09_00345</name>
</gene>
<dbReference type="PANTHER" id="PTHR43798:SF33">
    <property type="entry name" value="HYDROLASE, PUTATIVE (AFU_ORTHOLOGUE AFUA_2G14860)-RELATED"/>
    <property type="match status" value="1"/>
</dbReference>
<dbReference type="AlphaFoldDB" id="A0A0B2ADZ4"/>
<evidence type="ECO:0000259" key="2">
    <source>
        <dbReference type="Pfam" id="PF00561"/>
    </source>
</evidence>
<sequence>MTPTIFDGITASRVETPRYVAGVLERPASDPANPEATIVFVHGNVSSALFFQPTMLALPAGMRALAVDLRGFGDSETKPVDATRGLGDFADDVRSVLDALGLAAVHLVGWSMGGGVVMQLALEAPARVLSLTLESPVSPYGFGGTHGPDGTRNDEDGAGTGGGAANPDFVARIEAGDTSADEQTSPRTVFRTAYVARPELQAEHEDIWVASMLTTATGVDNYPGDVAPSPNWPGFSAGTRGVLNTMAPQLFDVSGIVDLAFKPPVLWVRGEKDAIVSDASFFDLNQLGKLGVLPDWPGEEVAPPQPMVTQMRAVLDRYAANGGTYREVALPEAGHAPHLDEAATFVHELVAHVEAVEHGSPLGR</sequence>
<dbReference type="PRINTS" id="PR00111">
    <property type="entry name" value="ABHYDROLASE"/>
</dbReference>
<organism evidence="3 4">
    <name type="scientific">Microbacterium mangrovi</name>
    <dbReference type="NCBI Taxonomy" id="1348253"/>
    <lineage>
        <taxon>Bacteria</taxon>
        <taxon>Bacillati</taxon>
        <taxon>Actinomycetota</taxon>
        <taxon>Actinomycetes</taxon>
        <taxon>Micrococcales</taxon>
        <taxon>Microbacteriaceae</taxon>
        <taxon>Microbacterium</taxon>
    </lineage>
</organism>
<dbReference type="Proteomes" id="UP000031030">
    <property type="component" value="Unassembled WGS sequence"/>
</dbReference>
<dbReference type="STRING" id="1348253.LK09_00345"/>
<feature type="domain" description="AB hydrolase-1" evidence="2">
    <location>
        <begin position="37"/>
        <end position="136"/>
    </location>
</feature>
<dbReference type="Pfam" id="PF00561">
    <property type="entry name" value="Abhydrolase_1"/>
    <property type="match status" value="1"/>
</dbReference>
<dbReference type="OrthoDB" id="2987348at2"/>
<keyword evidence="4" id="KW-1185">Reference proteome</keyword>
<comment type="caution">
    <text evidence="3">The sequence shown here is derived from an EMBL/GenBank/DDBJ whole genome shotgun (WGS) entry which is preliminary data.</text>
</comment>
<dbReference type="InterPro" id="IPR000073">
    <property type="entry name" value="AB_hydrolase_1"/>
</dbReference>
<dbReference type="InterPro" id="IPR029058">
    <property type="entry name" value="AB_hydrolase_fold"/>
</dbReference>
<dbReference type="SUPFAM" id="SSF53474">
    <property type="entry name" value="alpha/beta-Hydrolases"/>
    <property type="match status" value="1"/>
</dbReference>
<feature type="region of interest" description="Disordered" evidence="1">
    <location>
        <begin position="140"/>
        <end position="168"/>
    </location>
</feature>
<dbReference type="EMBL" id="JTDK01000001">
    <property type="protein sequence ID" value="KHK99831.1"/>
    <property type="molecule type" value="Genomic_DNA"/>
</dbReference>
<dbReference type="PANTHER" id="PTHR43798">
    <property type="entry name" value="MONOACYLGLYCEROL LIPASE"/>
    <property type="match status" value="1"/>
</dbReference>